<protein>
    <submittedName>
        <fullName evidence="1">Uncharacterized protein</fullName>
    </submittedName>
</protein>
<proteinExistence type="predicted"/>
<dbReference type="Proteomes" id="UP001157502">
    <property type="component" value="Chromosome 6"/>
</dbReference>
<reference evidence="1" key="1">
    <citation type="submission" date="2021-05" db="EMBL/GenBank/DDBJ databases">
        <authorList>
            <person name="Pan Q."/>
            <person name="Jouanno E."/>
            <person name="Zahm M."/>
            <person name="Klopp C."/>
            <person name="Cabau C."/>
            <person name="Louis A."/>
            <person name="Berthelot C."/>
            <person name="Parey E."/>
            <person name="Roest Crollius H."/>
            <person name="Montfort J."/>
            <person name="Robinson-Rechavi M."/>
            <person name="Bouchez O."/>
            <person name="Lampietro C."/>
            <person name="Lopez Roques C."/>
            <person name="Donnadieu C."/>
            <person name="Postlethwait J."/>
            <person name="Bobe J."/>
            <person name="Dillon D."/>
            <person name="Chandos A."/>
            <person name="von Hippel F."/>
            <person name="Guiguen Y."/>
        </authorList>
    </citation>
    <scope>NUCLEOTIDE SEQUENCE</scope>
    <source>
        <strain evidence="1">YG-Jan2019</strain>
    </source>
</reference>
<sequence length="214" mass="23989">MSLLSLNSSVEYAKNFIPNSVVRSVSTIQTTILRRILPQPQPRSFEICTQSRGQKTGVLATSLDDLLDKTASAFLLTCQFLRLVLEADGTVVDSEAFFQSLPANTRLMVLQEGDMWIPVCPRQRKRNGVAKLSFHLYKLNPKDFIGYLTVKATLYEMYTLSYNFKCTRSKDILKSVLRCLTFVVRGAGQLLLCVASYIVQCVGEEVDEPCLSSL</sequence>
<comment type="caution">
    <text evidence="1">The sequence shown here is derived from an EMBL/GenBank/DDBJ whole genome shotgun (WGS) entry which is preliminary data.</text>
</comment>
<gene>
    <name evidence="1" type="ORF">DPEC_G00072980</name>
</gene>
<evidence type="ECO:0000313" key="2">
    <source>
        <dbReference type="Proteomes" id="UP001157502"/>
    </source>
</evidence>
<name>A0ACC2H2I1_DALPE</name>
<organism evidence="1 2">
    <name type="scientific">Dallia pectoralis</name>
    <name type="common">Alaska blackfish</name>
    <dbReference type="NCBI Taxonomy" id="75939"/>
    <lineage>
        <taxon>Eukaryota</taxon>
        <taxon>Metazoa</taxon>
        <taxon>Chordata</taxon>
        <taxon>Craniata</taxon>
        <taxon>Vertebrata</taxon>
        <taxon>Euteleostomi</taxon>
        <taxon>Actinopterygii</taxon>
        <taxon>Neopterygii</taxon>
        <taxon>Teleostei</taxon>
        <taxon>Protacanthopterygii</taxon>
        <taxon>Esociformes</taxon>
        <taxon>Umbridae</taxon>
        <taxon>Dallia</taxon>
    </lineage>
</organism>
<keyword evidence="2" id="KW-1185">Reference proteome</keyword>
<dbReference type="EMBL" id="CM055733">
    <property type="protein sequence ID" value="KAJ8010243.1"/>
    <property type="molecule type" value="Genomic_DNA"/>
</dbReference>
<evidence type="ECO:0000313" key="1">
    <source>
        <dbReference type="EMBL" id="KAJ8010243.1"/>
    </source>
</evidence>
<accession>A0ACC2H2I1</accession>